<dbReference type="SUPFAM" id="SSF52540">
    <property type="entry name" value="P-loop containing nucleoside triphosphate hydrolases"/>
    <property type="match status" value="1"/>
</dbReference>
<proteinExistence type="predicted"/>
<organism evidence="2 3">
    <name type="scientific">Shinella fusca</name>
    <dbReference type="NCBI Taxonomy" id="544480"/>
    <lineage>
        <taxon>Bacteria</taxon>
        <taxon>Pseudomonadati</taxon>
        <taxon>Pseudomonadota</taxon>
        <taxon>Alphaproteobacteria</taxon>
        <taxon>Hyphomicrobiales</taxon>
        <taxon>Rhizobiaceae</taxon>
        <taxon>Shinella</taxon>
    </lineage>
</organism>
<dbReference type="EMBL" id="JACHIK010000005">
    <property type="protein sequence ID" value="MBB5042634.1"/>
    <property type="molecule type" value="Genomic_DNA"/>
</dbReference>
<keyword evidence="2" id="KW-0378">Hydrolase</keyword>
<dbReference type="InterPro" id="IPR027417">
    <property type="entry name" value="P-loop_NTPase"/>
</dbReference>
<accession>A0A7W8DU60</accession>
<dbReference type="PANTHER" id="PTHR37291">
    <property type="entry name" value="5-METHYLCYTOSINE-SPECIFIC RESTRICTION ENZYME B"/>
    <property type="match status" value="1"/>
</dbReference>
<dbReference type="AlphaFoldDB" id="A0A7W8DU60"/>
<dbReference type="GO" id="GO:0016887">
    <property type="term" value="F:ATP hydrolysis activity"/>
    <property type="evidence" value="ECO:0007669"/>
    <property type="project" value="InterPro"/>
</dbReference>
<protein>
    <submittedName>
        <fullName evidence="2">5-methylcytosine-specific restriction protein B</fullName>
        <ecNumber evidence="2">3.1.21.-</ecNumber>
    </submittedName>
</protein>
<dbReference type="SMART" id="SM00382">
    <property type="entry name" value="AAA"/>
    <property type="match status" value="1"/>
</dbReference>
<evidence type="ECO:0000259" key="1">
    <source>
        <dbReference type="SMART" id="SM00382"/>
    </source>
</evidence>
<dbReference type="Gene3D" id="3.40.50.300">
    <property type="entry name" value="P-loop containing nucleotide triphosphate hydrolases"/>
    <property type="match status" value="1"/>
</dbReference>
<evidence type="ECO:0000313" key="3">
    <source>
        <dbReference type="Proteomes" id="UP000535406"/>
    </source>
</evidence>
<dbReference type="Proteomes" id="UP000535406">
    <property type="component" value="Unassembled WGS sequence"/>
</dbReference>
<dbReference type="EC" id="3.1.21.-" evidence="2"/>
<gene>
    <name evidence="2" type="ORF">HNQ66_002030</name>
</gene>
<dbReference type="InterPro" id="IPR052934">
    <property type="entry name" value="Methyl-DNA_Rec/Restrict_Enz"/>
</dbReference>
<dbReference type="PANTHER" id="PTHR37291:SF1">
    <property type="entry name" value="TYPE IV METHYL-DIRECTED RESTRICTION ENZYME ECOKMCRB SUBUNIT"/>
    <property type="match status" value="1"/>
</dbReference>
<feature type="domain" description="AAA+ ATPase" evidence="1">
    <location>
        <begin position="3"/>
        <end position="299"/>
    </location>
</feature>
<dbReference type="InterPro" id="IPR011704">
    <property type="entry name" value="ATPase_dyneun-rel_AAA"/>
</dbReference>
<sequence length="451" mass="49908">MTSSKLKILYGPPGTGKTWRAAREAVRVIEPTVSDSDIMDRHSALVLSGAIVWVTFHPSYTYEDFVEGFRPEATDKGILYKPRSGPFRIACENVTRSAPLQQQFYVGQEIVSSTGQDYEVVAASADNVLLRNKKGKGAGLQTPVSLGLISKLSELGYLPGDLSIPGSEHERKKEIAEKVGYDMQTLFGMTGPLRAVWEVVAQAVPPKVDPRKVVLVIDEINRADLSRVFGELITLLEQDKRLGAAEERRILLPYSQTLFGVPQELSVIGTMNTSDRSLSTMDAALRRRFEFEEVRPDVSRCAYPYAGIDLRAILAGINKTIAVTATRERQVGHAFFETTRLEAIREDHSYAKTTQGELRAVAAMLRSFITPLLLDLFKGDWKRADFVLGRDFASGKGGLLEEVSNSSIFARAGDELDLVDLAEFAYPAWWDPDSPSWDGDKFGTYLSMAAN</sequence>
<dbReference type="Pfam" id="PF07728">
    <property type="entry name" value="AAA_5"/>
    <property type="match status" value="1"/>
</dbReference>
<dbReference type="GO" id="GO:0005524">
    <property type="term" value="F:ATP binding"/>
    <property type="evidence" value="ECO:0007669"/>
    <property type="project" value="InterPro"/>
</dbReference>
<comment type="caution">
    <text evidence="2">The sequence shown here is derived from an EMBL/GenBank/DDBJ whole genome shotgun (WGS) entry which is preliminary data.</text>
</comment>
<reference evidence="2 3" key="1">
    <citation type="submission" date="2020-08" db="EMBL/GenBank/DDBJ databases">
        <title>Genomic Encyclopedia of Type Strains, Phase IV (KMG-IV): sequencing the most valuable type-strain genomes for metagenomic binning, comparative biology and taxonomic classification.</title>
        <authorList>
            <person name="Goeker M."/>
        </authorList>
    </citation>
    <scope>NUCLEOTIDE SEQUENCE [LARGE SCALE GENOMIC DNA]</scope>
    <source>
        <strain evidence="2 3">DSM 21319</strain>
    </source>
</reference>
<dbReference type="InterPro" id="IPR003593">
    <property type="entry name" value="AAA+_ATPase"/>
</dbReference>
<name>A0A7W8DU60_9HYPH</name>
<evidence type="ECO:0000313" key="2">
    <source>
        <dbReference type="EMBL" id="MBB5042634.1"/>
    </source>
</evidence>
<dbReference type="RefSeq" id="WP_184143705.1">
    <property type="nucleotide sequence ID" value="NZ_JACHIK010000005.1"/>
</dbReference>
<keyword evidence="3" id="KW-1185">Reference proteome</keyword>